<dbReference type="FunCoup" id="A0A7M7RGL5">
    <property type="interactions" value="219"/>
</dbReference>
<name>A0A7M7RGL5_STRPU</name>
<dbReference type="EC" id="3.6.1.7" evidence="2 5"/>
<dbReference type="Pfam" id="PF00708">
    <property type="entry name" value="Acylphosphatase"/>
    <property type="match status" value="1"/>
</dbReference>
<evidence type="ECO:0000256" key="5">
    <source>
        <dbReference type="PROSITE-ProRule" id="PRU00520"/>
    </source>
</evidence>
<organism evidence="9 10">
    <name type="scientific">Strongylocentrotus purpuratus</name>
    <name type="common">Purple sea urchin</name>
    <dbReference type="NCBI Taxonomy" id="7668"/>
    <lineage>
        <taxon>Eukaryota</taxon>
        <taxon>Metazoa</taxon>
        <taxon>Echinodermata</taxon>
        <taxon>Eleutherozoa</taxon>
        <taxon>Echinozoa</taxon>
        <taxon>Echinoidea</taxon>
        <taxon>Euechinoidea</taxon>
        <taxon>Echinacea</taxon>
        <taxon>Camarodonta</taxon>
        <taxon>Echinidea</taxon>
        <taxon>Strongylocentrotidae</taxon>
        <taxon>Strongylocentrotus</taxon>
    </lineage>
</organism>
<dbReference type="PANTHER" id="PTHR10029">
    <property type="entry name" value="ACYLPHOSPHATASE"/>
    <property type="match status" value="1"/>
</dbReference>
<dbReference type="PRINTS" id="PR00112">
    <property type="entry name" value="ACYLPHPHTASE"/>
</dbReference>
<evidence type="ECO:0000256" key="4">
    <source>
        <dbReference type="ARBA" id="ARBA00047645"/>
    </source>
</evidence>
<dbReference type="PROSITE" id="PS51160">
    <property type="entry name" value="ACYLPHOSPHATASE_3"/>
    <property type="match status" value="1"/>
</dbReference>
<evidence type="ECO:0000313" key="9">
    <source>
        <dbReference type="EnsemblMetazoa" id="XP_792402"/>
    </source>
</evidence>
<evidence type="ECO:0000259" key="8">
    <source>
        <dbReference type="PROSITE" id="PS51160"/>
    </source>
</evidence>
<dbReference type="InterPro" id="IPR020456">
    <property type="entry name" value="Acylphosphatase"/>
</dbReference>
<protein>
    <recommendedName>
        <fullName evidence="2 5">Acylphosphatase</fullName>
        <ecNumber evidence="2 5">3.6.1.7</ecNumber>
    </recommendedName>
</protein>
<feature type="active site" evidence="5">
    <location>
        <position position="31"/>
    </location>
</feature>
<reference evidence="10" key="1">
    <citation type="submission" date="2015-02" db="EMBL/GenBank/DDBJ databases">
        <title>Genome sequencing for Strongylocentrotus purpuratus.</title>
        <authorList>
            <person name="Murali S."/>
            <person name="Liu Y."/>
            <person name="Vee V."/>
            <person name="English A."/>
            <person name="Wang M."/>
            <person name="Skinner E."/>
            <person name="Han Y."/>
            <person name="Muzny D.M."/>
            <person name="Worley K.C."/>
            <person name="Gibbs R.A."/>
        </authorList>
    </citation>
    <scope>NUCLEOTIDE SEQUENCE</scope>
</reference>
<dbReference type="RefSeq" id="XP_792402.1">
    <property type="nucleotide sequence ID" value="XM_787309.4"/>
</dbReference>
<dbReference type="PROSITE" id="PS00151">
    <property type="entry name" value="ACYLPHOSPHATASE_2"/>
    <property type="match status" value="1"/>
</dbReference>
<keyword evidence="3 5" id="KW-0378">Hydrolase</keyword>
<dbReference type="Proteomes" id="UP000007110">
    <property type="component" value="Unassembled WGS sequence"/>
</dbReference>
<evidence type="ECO:0000256" key="1">
    <source>
        <dbReference type="ARBA" id="ARBA00005614"/>
    </source>
</evidence>
<evidence type="ECO:0000256" key="2">
    <source>
        <dbReference type="ARBA" id="ARBA00012150"/>
    </source>
</evidence>
<evidence type="ECO:0000256" key="6">
    <source>
        <dbReference type="RuleBase" id="RU000553"/>
    </source>
</evidence>
<dbReference type="AlphaFoldDB" id="A0A7M7RGL5"/>
<keyword evidence="10" id="KW-1185">Reference proteome</keyword>
<dbReference type="FunFam" id="3.30.70.100:FF:000011">
    <property type="entry name" value="Acylphosphatase"/>
    <property type="match status" value="1"/>
</dbReference>
<reference evidence="9" key="2">
    <citation type="submission" date="2021-01" db="UniProtKB">
        <authorList>
            <consortium name="EnsemblMetazoa"/>
        </authorList>
    </citation>
    <scope>IDENTIFICATION</scope>
</reference>
<dbReference type="PANTHER" id="PTHR10029:SF3">
    <property type="entry name" value="ACYLPHOSPHATASE-RELATED"/>
    <property type="match status" value="1"/>
</dbReference>
<evidence type="ECO:0000256" key="3">
    <source>
        <dbReference type="ARBA" id="ARBA00022801"/>
    </source>
</evidence>
<feature type="domain" description="Acylphosphatase-like" evidence="8">
    <location>
        <begin position="16"/>
        <end position="106"/>
    </location>
</feature>
<dbReference type="PROSITE" id="PS00150">
    <property type="entry name" value="ACYLPHOSPHATASE_1"/>
    <property type="match status" value="1"/>
</dbReference>
<dbReference type="EnsemblMetazoa" id="XM_787309">
    <property type="protein sequence ID" value="XP_792402"/>
    <property type="gene ID" value="LOC587592"/>
</dbReference>
<comment type="catalytic activity">
    <reaction evidence="4 5 6">
        <text>an acyl phosphate + H2O = a carboxylate + phosphate + H(+)</text>
        <dbReference type="Rhea" id="RHEA:14965"/>
        <dbReference type="ChEBI" id="CHEBI:15377"/>
        <dbReference type="ChEBI" id="CHEBI:15378"/>
        <dbReference type="ChEBI" id="CHEBI:29067"/>
        <dbReference type="ChEBI" id="CHEBI:43474"/>
        <dbReference type="ChEBI" id="CHEBI:59918"/>
        <dbReference type="EC" id="3.6.1.7"/>
    </reaction>
</comment>
<dbReference type="GeneID" id="587592"/>
<evidence type="ECO:0000313" key="10">
    <source>
        <dbReference type="Proteomes" id="UP000007110"/>
    </source>
</evidence>
<dbReference type="InterPro" id="IPR001792">
    <property type="entry name" value="Acylphosphatase-like_dom"/>
</dbReference>
<evidence type="ECO:0000256" key="7">
    <source>
        <dbReference type="RuleBase" id="RU004168"/>
    </source>
</evidence>
<dbReference type="Gene3D" id="3.30.70.100">
    <property type="match status" value="1"/>
</dbReference>
<dbReference type="OMA" id="HAIMAEN"/>
<dbReference type="InParanoid" id="A0A7M7RGL5"/>
<proteinExistence type="inferred from homology"/>
<accession>A0A7M7RGL5</accession>
<dbReference type="InterPro" id="IPR017968">
    <property type="entry name" value="Acylphosphatase_CS"/>
</dbReference>
<dbReference type="GO" id="GO:0003998">
    <property type="term" value="F:acylphosphatase activity"/>
    <property type="evidence" value="ECO:0000318"/>
    <property type="project" value="GO_Central"/>
</dbReference>
<comment type="similarity">
    <text evidence="1 7">Belongs to the acylphosphatase family.</text>
</comment>
<dbReference type="OrthoDB" id="7961613at2759"/>
<feature type="active site" evidence="5">
    <location>
        <position position="49"/>
    </location>
</feature>
<dbReference type="KEGG" id="spu:587592"/>
<dbReference type="SUPFAM" id="SSF54975">
    <property type="entry name" value="Acylphosphatase/BLUF domain-like"/>
    <property type="match status" value="1"/>
</dbReference>
<sequence>MATGASASAKQIVWRSIDFEIFGKVQGVFFRRDTRRKAKELALTGWAQNTSKGTVIGQAQGPVDKIKVMKSWLKTKGSPKSRIDKAVFSNEKNVDELTFKTFDIIR</sequence>
<dbReference type="InterPro" id="IPR036046">
    <property type="entry name" value="Acylphosphatase-like_dom_sf"/>
</dbReference>